<evidence type="ECO:0000313" key="3">
    <source>
        <dbReference type="Proteomes" id="UP000553209"/>
    </source>
</evidence>
<feature type="domain" description="VWFA" evidence="1">
    <location>
        <begin position="380"/>
        <end position="578"/>
    </location>
</feature>
<accession>A0A7X6RS17</accession>
<dbReference type="RefSeq" id="WP_061079495.1">
    <property type="nucleotide sequence ID" value="NZ_JAAXPG010000018.1"/>
</dbReference>
<name>A0A7X6RS17_9ACTN</name>
<dbReference type="SUPFAM" id="SSF53300">
    <property type="entry name" value="vWA-like"/>
    <property type="match status" value="1"/>
</dbReference>
<dbReference type="Pfam" id="PF13531">
    <property type="entry name" value="SBP_bac_11"/>
    <property type="match status" value="1"/>
</dbReference>
<protein>
    <submittedName>
        <fullName evidence="2">VWA domain-containing protein</fullName>
    </submittedName>
</protein>
<evidence type="ECO:0000313" key="2">
    <source>
        <dbReference type="EMBL" id="NKY99836.1"/>
    </source>
</evidence>
<comment type="caution">
    <text evidence="2">The sequence shown here is derived from an EMBL/GenBank/DDBJ whole genome shotgun (WGS) entry which is preliminary data.</text>
</comment>
<dbReference type="Gene3D" id="3.40.50.410">
    <property type="entry name" value="von Willebrand factor, type A domain"/>
    <property type="match status" value="1"/>
</dbReference>
<dbReference type="Proteomes" id="UP000553209">
    <property type="component" value="Unassembled WGS sequence"/>
</dbReference>
<proteinExistence type="predicted"/>
<dbReference type="EMBL" id="JAAXPG010000018">
    <property type="protein sequence ID" value="NKY99836.1"/>
    <property type="molecule type" value="Genomic_DNA"/>
</dbReference>
<dbReference type="AlphaFoldDB" id="A0A7X6RS17"/>
<dbReference type="InterPro" id="IPR036465">
    <property type="entry name" value="vWFA_dom_sf"/>
</dbReference>
<sequence>MPSGRHRQDSPPAAKTRRAVASPLGITAIAVALIAGTAIAVPVGLDMLGCGDTRYLRVSATQSIAPVLREAAGEFNDERPSYDGECVYAQVDEIAPHRIMTALSGGRVGDSTIAPHVWVPESSAWVELTRVSGSGTHRIDTDPPSLASSPVVLAAPRGTGDMPGPDGAGWPLVLPDGRERPLVMVDPNRGADGMTVMHAVRRHLGTGDDADTAMTDFVRDVQLDSAFGEIDLDTLYTSGRTGGGSGGEGAGGRVDPLIAVPEQAVVSYNADRAESAPLLEAHYPTEGTVSLDYPYVTTTDTASLRSAAADLYEVLRQDSYRAQLRDLGFRDPGGTLSGEAGTNADEFGVTAEEPPTHDDLTGDALLASVTDWNRLSMPSRTLVLADTSANMAEDLDGGPTRMEVAQQAALMGLSLFPDETDMGLWLMSDENASGRDEAADMHPLGETEQGDTATRRRELIGVAEEIAVRGGGSRLYDNILAAYDRVQDDYDEDKINSVILLTAGQDEGSSDITHADLVAALQDRFDPERPVSMFIIAFGSREQQVEEEELRRIAAATSGSLFVTDDPDEIGDIFLSSISRRLCVPNCDS</sequence>
<gene>
    <name evidence="2" type="ORF">HGB44_19500</name>
</gene>
<dbReference type="InterPro" id="IPR002035">
    <property type="entry name" value="VWF_A"/>
</dbReference>
<organism evidence="2 3">
    <name type="scientific">Nocardiopsis alborubida</name>
    <dbReference type="NCBI Taxonomy" id="146802"/>
    <lineage>
        <taxon>Bacteria</taxon>
        <taxon>Bacillati</taxon>
        <taxon>Actinomycetota</taxon>
        <taxon>Actinomycetes</taxon>
        <taxon>Streptosporangiales</taxon>
        <taxon>Nocardiopsidaceae</taxon>
        <taxon>Nocardiopsis</taxon>
    </lineage>
</organism>
<keyword evidence="3" id="KW-1185">Reference proteome</keyword>
<reference evidence="2 3" key="1">
    <citation type="submission" date="2020-04" db="EMBL/GenBank/DDBJ databases">
        <title>MicrobeNet Type strains.</title>
        <authorList>
            <person name="Nicholson A.C."/>
        </authorList>
    </citation>
    <scope>NUCLEOTIDE SEQUENCE [LARGE SCALE GENOMIC DNA]</scope>
    <source>
        <strain evidence="2 3">ATCC 23612</strain>
    </source>
</reference>
<dbReference type="PROSITE" id="PS50234">
    <property type="entry name" value="VWFA"/>
    <property type="match status" value="1"/>
</dbReference>
<dbReference type="SMART" id="SM00327">
    <property type="entry name" value="VWA"/>
    <property type="match status" value="1"/>
</dbReference>
<evidence type="ECO:0000259" key="1">
    <source>
        <dbReference type="PROSITE" id="PS50234"/>
    </source>
</evidence>